<dbReference type="AlphaFoldDB" id="A0A6S6TEQ8"/>
<keyword evidence="1" id="KW-1133">Transmembrane helix</keyword>
<evidence type="ECO:0000256" key="1">
    <source>
        <dbReference type="SAM" id="Phobius"/>
    </source>
</evidence>
<organism evidence="2">
    <name type="scientific">uncultured Sulfurovum sp</name>
    <dbReference type="NCBI Taxonomy" id="269237"/>
    <lineage>
        <taxon>Bacteria</taxon>
        <taxon>Pseudomonadati</taxon>
        <taxon>Campylobacterota</taxon>
        <taxon>Epsilonproteobacteria</taxon>
        <taxon>Campylobacterales</taxon>
        <taxon>Sulfurovaceae</taxon>
        <taxon>Sulfurovum</taxon>
        <taxon>environmental samples</taxon>
    </lineage>
</organism>
<protein>
    <recommendedName>
        <fullName evidence="3">Type II secretion system protein</fullName>
    </recommendedName>
</protein>
<sequence length="183" mass="20453">MTRQAKRFKVKKAFSMITAIFVIVIMATVTALIMNVTGKTIKETTQQYQKEQAALLARSYTEQALLYALHYDRATNGNCINKINATFGDGVSSQIFNITTNIQYASNETQLSPGCNRLINLRNPVDPTDIRAGWEDNGTAGFNSTISLIIDVYVSYKDFDDPSGEAGVEDRNVTFHRRTLQKL</sequence>
<keyword evidence="1" id="KW-0472">Membrane</keyword>
<accession>A0A6S6TEQ8</accession>
<keyword evidence="1" id="KW-0812">Transmembrane</keyword>
<evidence type="ECO:0008006" key="3">
    <source>
        <dbReference type="Google" id="ProtNLM"/>
    </source>
</evidence>
<reference evidence="2" key="1">
    <citation type="submission" date="2020-01" db="EMBL/GenBank/DDBJ databases">
        <authorList>
            <person name="Meier V. D."/>
            <person name="Meier V D."/>
        </authorList>
    </citation>
    <scope>NUCLEOTIDE SEQUENCE</scope>
    <source>
        <strain evidence="2">HLG_WM_MAG_03</strain>
    </source>
</reference>
<evidence type="ECO:0000313" key="2">
    <source>
        <dbReference type="EMBL" id="CAA6817725.1"/>
    </source>
</evidence>
<feature type="transmembrane region" description="Helical" evidence="1">
    <location>
        <begin position="12"/>
        <end position="34"/>
    </location>
</feature>
<proteinExistence type="predicted"/>
<dbReference type="EMBL" id="CACVAR010000278">
    <property type="protein sequence ID" value="CAA6817725.1"/>
    <property type="molecule type" value="Genomic_DNA"/>
</dbReference>
<name>A0A6S6TEQ8_9BACT</name>
<gene>
    <name evidence="2" type="ORF">HELGO_WM19797</name>
</gene>